<comment type="caution">
    <text evidence="3">The sequence shown here is derived from an EMBL/GenBank/DDBJ whole genome shotgun (WGS) entry which is preliminary data.</text>
</comment>
<evidence type="ECO:0000256" key="2">
    <source>
        <dbReference type="RuleBase" id="RU361225"/>
    </source>
</evidence>
<dbReference type="Proteomes" id="UP001352852">
    <property type="component" value="Unassembled WGS sequence"/>
</dbReference>
<dbReference type="EMBL" id="JAHUTJ010010164">
    <property type="protein sequence ID" value="MED6268276.1"/>
    <property type="molecule type" value="Genomic_DNA"/>
</dbReference>
<dbReference type="PRINTS" id="PR01211">
    <property type="entry name" value="SYNUCLEIN"/>
</dbReference>
<dbReference type="InterPro" id="IPR001058">
    <property type="entry name" value="Synuclein"/>
</dbReference>
<reference evidence="3 4" key="1">
    <citation type="submission" date="2021-06" db="EMBL/GenBank/DDBJ databases">
        <authorList>
            <person name="Palmer J.M."/>
        </authorList>
    </citation>
    <scope>NUCLEOTIDE SEQUENCE [LARGE SCALE GENOMIC DNA]</scope>
    <source>
        <strain evidence="3 4">CL_MEX2019</strain>
        <tissue evidence="3">Muscle</tissue>
    </source>
</reference>
<keyword evidence="4" id="KW-1185">Reference proteome</keyword>
<dbReference type="PANTHER" id="PTHR13820:SF4">
    <property type="entry name" value="BETA-SYNUCLEIN"/>
    <property type="match status" value="1"/>
</dbReference>
<comment type="similarity">
    <text evidence="1 2">Belongs to the synuclein family.</text>
</comment>
<sequence length="131" mass="14168">MCLHDTFHFKRCAPCLRDDVPPVSNIKQFDVRLRPDHKGTRRRLSVKSSSAKMDVFMKGLSKAKEGMAVAAEKTKEGVAVAAEKTKEGVMFVGNKAKDSVGTVAEKTTGAVGNIVAATGLVKKDEFPTDMN</sequence>
<evidence type="ECO:0000256" key="1">
    <source>
        <dbReference type="ARBA" id="ARBA00009147"/>
    </source>
</evidence>
<evidence type="ECO:0008006" key="5">
    <source>
        <dbReference type="Google" id="ProtNLM"/>
    </source>
</evidence>
<accession>A0ABU7D1M7</accession>
<dbReference type="Pfam" id="PF01387">
    <property type="entry name" value="Synuclein"/>
    <property type="match status" value="1"/>
</dbReference>
<evidence type="ECO:0000313" key="4">
    <source>
        <dbReference type="Proteomes" id="UP001352852"/>
    </source>
</evidence>
<protein>
    <recommendedName>
        <fullName evidence="5">Synuclein, beta</fullName>
    </recommendedName>
</protein>
<dbReference type="PANTHER" id="PTHR13820">
    <property type="entry name" value="SYNUCLEIN"/>
    <property type="match status" value="1"/>
</dbReference>
<dbReference type="Gene3D" id="1.10.287.700">
    <property type="entry name" value="Helix hairpin bin"/>
    <property type="match status" value="1"/>
</dbReference>
<organism evidence="3 4">
    <name type="scientific">Characodon lateralis</name>
    <dbReference type="NCBI Taxonomy" id="208331"/>
    <lineage>
        <taxon>Eukaryota</taxon>
        <taxon>Metazoa</taxon>
        <taxon>Chordata</taxon>
        <taxon>Craniata</taxon>
        <taxon>Vertebrata</taxon>
        <taxon>Euteleostomi</taxon>
        <taxon>Actinopterygii</taxon>
        <taxon>Neopterygii</taxon>
        <taxon>Teleostei</taxon>
        <taxon>Neoteleostei</taxon>
        <taxon>Acanthomorphata</taxon>
        <taxon>Ovalentaria</taxon>
        <taxon>Atherinomorphae</taxon>
        <taxon>Cyprinodontiformes</taxon>
        <taxon>Goodeidae</taxon>
        <taxon>Characodon</taxon>
    </lineage>
</organism>
<gene>
    <name evidence="3" type="ORF">CHARACLAT_020708</name>
</gene>
<proteinExistence type="inferred from homology"/>
<name>A0ABU7D1M7_9TELE</name>
<dbReference type="SUPFAM" id="SSF118375">
    <property type="entry name" value="Synuclein"/>
    <property type="match status" value="1"/>
</dbReference>
<evidence type="ECO:0000313" key="3">
    <source>
        <dbReference type="EMBL" id="MED6268276.1"/>
    </source>
</evidence>
<feature type="non-terminal residue" evidence="3">
    <location>
        <position position="131"/>
    </location>
</feature>